<comment type="similarity">
    <text evidence="2">Belongs to the amino acid/polyamine transporter 2 family.</text>
</comment>
<dbReference type="EnsemblMetazoa" id="XM_028659077.1">
    <property type="protein sequence ID" value="XP_028514878.1"/>
    <property type="gene ID" value="LOC110239157"/>
</dbReference>
<evidence type="ECO:0000256" key="10">
    <source>
        <dbReference type="SAM" id="Phobius"/>
    </source>
</evidence>
<comment type="subcellular location">
    <subcellularLocation>
        <location evidence="1">Cytoplasmic vesicle membrane</location>
        <topology evidence="1">Multi-pass membrane protein</topology>
    </subcellularLocation>
</comment>
<name>A0A913YIN1_EXADI</name>
<evidence type="ECO:0000313" key="13">
    <source>
        <dbReference type="Proteomes" id="UP000887567"/>
    </source>
</evidence>
<dbReference type="InterPro" id="IPR013057">
    <property type="entry name" value="AA_transpt_TM"/>
</dbReference>
<dbReference type="GO" id="GO:0006836">
    <property type="term" value="P:neurotransmitter transport"/>
    <property type="evidence" value="ECO:0007669"/>
    <property type="project" value="UniProtKB-KW"/>
</dbReference>
<evidence type="ECO:0000313" key="12">
    <source>
        <dbReference type="EnsemblMetazoa" id="XP_028514878.1"/>
    </source>
</evidence>
<reference evidence="12" key="1">
    <citation type="submission" date="2022-11" db="UniProtKB">
        <authorList>
            <consortium name="EnsemblMetazoa"/>
        </authorList>
    </citation>
    <scope>IDENTIFICATION</scope>
</reference>
<feature type="transmembrane region" description="Helical" evidence="10">
    <location>
        <begin position="125"/>
        <end position="147"/>
    </location>
</feature>
<dbReference type="Proteomes" id="UP000887567">
    <property type="component" value="Unplaced"/>
</dbReference>
<evidence type="ECO:0000256" key="4">
    <source>
        <dbReference type="ARBA" id="ARBA00022692"/>
    </source>
</evidence>
<keyword evidence="3" id="KW-0813">Transport</keyword>
<evidence type="ECO:0000256" key="9">
    <source>
        <dbReference type="SAM" id="MobiDB-lite"/>
    </source>
</evidence>
<keyword evidence="4 10" id="KW-0812">Transmembrane</keyword>
<dbReference type="GeneID" id="110239157"/>
<feature type="transmembrane region" description="Helical" evidence="10">
    <location>
        <begin position="68"/>
        <end position="87"/>
    </location>
</feature>
<evidence type="ECO:0000256" key="8">
    <source>
        <dbReference type="ARBA" id="ARBA00023329"/>
    </source>
</evidence>
<keyword evidence="7 10" id="KW-0472">Membrane</keyword>
<feature type="compositionally biased region" description="Basic and acidic residues" evidence="9">
    <location>
        <begin position="19"/>
        <end position="34"/>
    </location>
</feature>
<evidence type="ECO:0000256" key="3">
    <source>
        <dbReference type="ARBA" id="ARBA00022448"/>
    </source>
</evidence>
<evidence type="ECO:0000256" key="5">
    <source>
        <dbReference type="ARBA" id="ARBA00022775"/>
    </source>
</evidence>
<evidence type="ECO:0000256" key="6">
    <source>
        <dbReference type="ARBA" id="ARBA00022989"/>
    </source>
</evidence>
<dbReference type="Pfam" id="PF01490">
    <property type="entry name" value="Aa_trans"/>
    <property type="match status" value="1"/>
</dbReference>
<evidence type="ECO:0000256" key="1">
    <source>
        <dbReference type="ARBA" id="ARBA00004439"/>
    </source>
</evidence>
<dbReference type="AlphaFoldDB" id="A0A913YIN1"/>
<dbReference type="PANTHER" id="PTHR22950">
    <property type="entry name" value="AMINO ACID TRANSPORTER"/>
    <property type="match status" value="1"/>
</dbReference>
<protein>
    <recommendedName>
        <fullName evidence="11">Amino acid transporter transmembrane domain-containing protein</fullName>
    </recommendedName>
</protein>
<accession>A0A913YIN1</accession>
<organism evidence="12 13">
    <name type="scientific">Exaiptasia diaphana</name>
    <name type="common">Tropical sea anemone</name>
    <name type="synonym">Aiptasia pulchella</name>
    <dbReference type="NCBI Taxonomy" id="2652724"/>
    <lineage>
        <taxon>Eukaryota</taxon>
        <taxon>Metazoa</taxon>
        <taxon>Cnidaria</taxon>
        <taxon>Anthozoa</taxon>
        <taxon>Hexacorallia</taxon>
        <taxon>Actiniaria</taxon>
        <taxon>Aiptasiidae</taxon>
        <taxon>Exaiptasia</taxon>
    </lineage>
</organism>
<evidence type="ECO:0000256" key="7">
    <source>
        <dbReference type="ARBA" id="ARBA00023136"/>
    </source>
</evidence>
<keyword evidence="5" id="KW-0532">Neurotransmitter transport</keyword>
<dbReference type="KEGG" id="epa:110239157"/>
<proteinExistence type="inferred from homology"/>
<evidence type="ECO:0000259" key="11">
    <source>
        <dbReference type="Pfam" id="PF01490"/>
    </source>
</evidence>
<dbReference type="GO" id="GO:0030659">
    <property type="term" value="C:cytoplasmic vesicle membrane"/>
    <property type="evidence" value="ECO:0007669"/>
    <property type="project" value="UniProtKB-SubCell"/>
</dbReference>
<keyword evidence="6 10" id="KW-1133">Transmembrane helix</keyword>
<keyword evidence="13" id="KW-1185">Reference proteome</keyword>
<dbReference type="PANTHER" id="PTHR22950:SF689">
    <property type="entry name" value="VESICULAR INHIBITORY AMINO ACID TRANSPORTER"/>
    <property type="match status" value="1"/>
</dbReference>
<dbReference type="RefSeq" id="XP_028514878.1">
    <property type="nucleotide sequence ID" value="XM_028659077.1"/>
</dbReference>
<feature type="domain" description="Amino acid transporter transmembrane" evidence="11">
    <location>
        <begin position="39"/>
        <end position="156"/>
    </location>
</feature>
<evidence type="ECO:0000256" key="2">
    <source>
        <dbReference type="ARBA" id="ARBA00008066"/>
    </source>
</evidence>
<feature type="compositionally biased region" description="Polar residues" evidence="9">
    <location>
        <begin position="1"/>
        <end position="17"/>
    </location>
</feature>
<sequence>MGESAIENSEYTLLTGQDDNEKVNKPDVGDKKDKASNYKSSIWQSVSNLVSDIEGTGLLALPYVIQRGGLVAIVGLAIVPFICYYTGKILIDCLYVKDSNNKKIRVRTNYKDMAGACWPRYGGHLVFIIQVVELFLLASLYLVLYSLNGCIESLCTKLKRASGGYGY</sequence>
<feature type="region of interest" description="Disordered" evidence="9">
    <location>
        <begin position="1"/>
        <end position="34"/>
    </location>
</feature>
<keyword evidence="8" id="KW-0968">Cytoplasmic vesicle</keyword>
<dbReference type="GO" id="GO:0005774">
    <property type="term" value="C:vacuolar membrane"/>
    <property type="evidence" value="ECO:0007669"/>
    <property type="project" value="TreeGrafter"/>
</dbReference>
<dbReference type="GO" id="GO:0015179">
    <property type="term" value="F:L-amino acid transmembrane transporter activity"/>
    <property type="evidence" value="ECO:0007669"/>
    <property type="project" value="TreeGrafter"/>
</dbReference>
<dbReference type="OrthoDB" id="5990002at2759"/>